<gene>
    <name evidence="5" type="ORF">CSSPJE1EN2_LOCUS13790</name>
</gene>
<evidence type="ECO:0000313" key="5">
    <source>
        <dbReference type="EMBL" id="CAK9871122.1"/>
    </source>
</evidence>
<dbReference type="Gene3D" id="3.30.230.10">
    <property type="match status" value="1"/>
</dbReference>
<evidence type="ECO:0000259" key="3">
    <source>
        <dbReference type="Pfam" id="PF00288"/>
    </source>
</evidence>
<evidence type="ECO:0008006" key="7">
    <source>
        <dbReference type="Google" id="ProtNLM"/>
    </source>
</evidence>
<dbReference type="InterPro" id="IPR006204">
    <property type="entry name" value="GHMP_kinase_N_dom"/>
</dbReference>
<dbReference type="PANTHER" id="PTHR10457:SF6">
    <property type="entry name" value="GALACTURONOKINASE"/>
    <property type="match status" value="1"/>
</dbReference>
<dbReference type="PIRSF" id="PIRSF000530">
    <property type="entry name" value="Galactokinase"/>
    <property type="match status" value="1"/>
</dbReference>
<dbReference type="EMBL" id="OZ023703">
    <property type="protein sequence ID" value="CAK9871122.1"/>
    <property type="molecule type" value="Genomic_DNA"/>
</dbReference>
<dbReference type="PANTHER" id="PTHR10457">
    <property type="entry name" value="MEVALONATE KINASE/GALACTOKINASE"/>
    <property type="match status" value="1"/>
</dbReference>
<dbReference type="Pfam" id="PF00288">
    <property type="entry name" value="GHMP_kinases_N"/>
    <property type="match status" value="1"/>
</dbReference>
<feature type="domain" description="GHMP kinase C-terminal" evidence="4">
    <location>
        <begin position="338"/>
        <end position="414"/>
    </location>
</feature>
<dbReference type="SUPFAM" id="SSF54211">
    <property type="entry name" value="Ribosomal protein S5 domain 2-like"/>
    <property type="match status" value="1"/>
</dbReference>
<feature type="domain" description="GHMP kinase N-terminal" evidence="3">
    <location>
        <begin position="126"/>
        <end position="215"/>
    </location>
</feature>
<evidence type="ECO:0000313" key="6">
    <source>
        <dbReference type="Proteomes" id="UP001497522"/>
    </source>
</evidence>
<keyword evidence="6" id="KW-1185">Reference proteome</keyword>
<protein>
    <recommendedName>
        <fullName evidence="7">Galactokinase</fullName>
    </recommendedName>
</protein>
<keyword evidence="2" id="KW-0067">ATP-binding</keyword>
<accession>A0ABP1B8G6</accession>
<dbReference type="Proteomes" id="UP001497522">
    <property type="component" value="Chromosome 2"/>
</dbReference>
<dbReference type="PRINTS" id="PR00959">
    <property type="entry name" value="MEVGALKINASE"/>
</dbReference>
<dbReference type="InterPro" id="IPR014721">
    <property type="entry name" value="Ribsml_uS5_D2-typ_fold_subgr"/>
</dbReference>
<dbReference type="SUPFAM" id="SSF55060">
    <property type="entry name" value="GHMP Kinase, C-terminal domain"/>
    <property type="match status" value="1"/>
</dbReference>
<organism evidence="5 6">
    <name type="scientific">Sphagnum jensenii</name>
    <dbReference type="NCBI Taxonomy" id="128206"/>
    <lineage>
        <taxon>Eukaryota</taxon>
        <taxon>Viridiplantae</taxon>
        <taxon>Streptophyta</taxon>
        <taxon>Embryophyta</taxon>
        <taxon>Bryophyta</taxon>
        <taxon>Sphagnophytina</taxon>
        <taxon>Sphagnopsida</taxon>
        <taxon>Sphagnales</taxon>
        <taxon>Sphagnaceae</taxon>
        <taxon>Sphagnum</taxon>
    </lineage>
</organism>
<dbReference type="Pfam" id="PF08544">
    <property type="entry name" value="GHMP_kinases_C"/>
    <property type="match status" value="1"/>
</dbReference>
<dbReference type="Gene3D" id="3.30.70.890">
    <property type="entry name" value="GHMP kinase, C-terminal domain"/>
    <property type="match status" value="1"/>
</dbReference>
<dbReference type="InterPro" id="IPR020568">
    <property type="entry name" value="Ribosomal_Su5_D2-typ_SF"/>
</dbReference>
<name>A0ABP1B8G6_9BRYO</name>
<keyword evidence="1" id="KW-0547">Nucleotide-binding</keyword>
<sequence>MVVSSTMNRPSWCYPRKEKIRKVKEKVVSMVVESSQSEDVRVVVSPYRICPLGAHIDHQGGSVSAMAISQGVLLGFVSSGNLKIRLLSGQFAGEVLFSIDNVPPRKFSDDSKNKNAESYEEGAWGNYARGAVLALQKRGYNLTQGIVGFLEGSKGFEGCGVSSSAAVGVAFLLALEHANGLVISPEENIELDWLIENGYLGLCNGVLDQSAILLSKRNCLTAIHCSSRKHELVYPPWYDRTEEHYKILLAFSGLQHALSSKPGYNLRVAECQEAARILLRSLNFSLYPYYLPALFEVLMQSFEIIVRQGLLHGDLAKRAKHFFTESARVFEGIDAWSSGNLEAFGKLMSQSGLSSIHNYECGCEPLVQLREILVQAPGVFGARFSGAGFRGCCVALVAAAHAEEAAEYVQESYKKAQPELAKQLNNATAVFICDSADRAHVR</sequence>
<proteinExistence type="predicted"/>
<dbReference type="InterPro" id="IPR013750">
    <property type="entry name" value="GHMP_kinase_C_dom"/>
</dbReference>
<dbReference type="InterPro" id="IPR036554">
    <property type="entry name" value="GHMP_kinase_C_sf"/>
</dbReference>
<dbReference type="InterPro" id="IPR006206">
    <property type="entry name" value="Mevalonate/galactokinase"/>
</dbReference>
<evidence type="ECO:0000259" key="4">
    <source>
        <dbReference type="Pfam" id="PF08544"/>
    </source>
</evidence>
<reference evidence="5 6" key="1">
    <citation type="submission" date="2024-03" db="EMBL/GenBank/DDBJ databases">
        <authorList>
            <consortium name="ELIXIR-Norway"/>
            <consortium name="Elixir Norway"/>
        </authorList>
    </citation>
    <scope>NUCLEOTIDE SEQUENCE [LARGE SCALE GENOMIC DNA]</scope>
</reference>
<evidence type="ECO:0000256" key="1">
    <source>
        <dbReference type="ARBA" id="ARBA00022741"/>
    </source>
</evidence>
<evidence type="ECO:0000256" key="2">
    <source>
        <dbReference type="ARBA" id="ARBA00022840"/>
    </source>
</evidence>